<gene>
    <name evidence="3" type="ORF">DAEQUDRAFT_173328</name>
</gene>
<feature type="transmembrane region" description="Helical" evidence="1">
    <location>
        <begin position="96"/>
        <end position="114"/>
    </location>
</feature>
<reference evidence="3 4" key="1">
    <citation type="journal article" date="2016" name="Mol. Biol. Evol.">
        <title>Comparative Genomics of Early-Diverging Mushroom-Forming Fungi Provides Insights into the Origins of Lignocellulose Decay Capabilities.</title>
        <authorList>
            <person name="Nagy L.G."/>
            <person name="Riley R."/>
            <person name="Tritt A."/>
            <person name="Adam C."/>
            <person name="Daum C."/>
            <person name="Floudas D."/>
            <person name="Sun H."/>
            <person name="Yadav J.S."/>
            <person name="Pangilinan J."/>
            <person name="Larsson K.H."/>
            <person name="Matsuura K."/>
            <person name="Barry K."/>
            <person name="Labutti K."/>
            <person name="Kuo R."/>
            <person name="Ohm R.A."/>
            <person name="Bhattacharya S.S."/>
            <person name="Shirouzu T."/>
            <person name="Yoshinaga Y."/>
            <person name="Martin F.M."/>
            <person name="Grigoriev I.V."/>
            <person name="Hibbett D.S."/>
        </authorList>
    </citation>
    <scope>NUCLEOTIDE SEQUENCE [LARGE SCALE GENOMIC DNA]</scope>
    <source>
        <strain evidence="3 4">L-15889</strain>
    </source>
</reference>
<dbReference type="OrthoDB" id="2797003at2759"/>
<proteinExistence type="predicted"/>
<keyword evidence="1" id="KW-1133">Transmembrane helix</keyword>
<feature type="transmembrane region" description="Helical" evidence="1">
    <location>
        <begin position="217"/>
        <end position="241"/>
    </location>
</feature>
<name>A0A165RC39_9APHY</name>
<sequence length="308" mass="34195">MPPHVDLNEEVVSAVYQQTLNVYCTVAAIVVLVYDYFLTFDHEVGLFWLRPKLSSANIIFAFSRVATLGYVIMASLDNPRSWTLTSCKGVLLASDLLVLLSYVIWAVLSASRVYALTHRRWSLAALTLVLGIVPAVMNAATISRSAYMIKSLGHLTFCRDSNSMNLAGSERYLLLVAPACAMISDMIVLLITLYCVRPCPRRDRWTRCASTRGLSHIVLRDGALYFVILTTLNAIQFILYLHTPTGFIDSFIAPVILVFVPRFLLNLQESFTGRAVVHVSDEFEMSSHGLDSRTITVDQTAGNQFGSA</sequence>
<evidence type="ECO:0000313" key="4">
    <source>
        <dbReference type="Proteomes" id="UP000076727"/>
    </source>
</evidence>
<feature type="transmembrane region" description="Helical" evidence="1">
    <location>
        <begin position="58"/>
        <end position="76"/>
    </location>
</feature>
<evidence type="ECO:0000256" key="1">
    <source>
        <dbReference type="SAM" id="Phobius"/>
    </source>
</evidence>
<organism evidence="3 4">
    <name type="scientific">Daedalea quercina L-15889</name>
    <dbReference type="NCBI Taxonomy" id="1314783"/>
    <lineage>
        <taxon>Eukaryota</taxon>
        <taxon>Fungi</taxon>
        <taxon>Dikarya</taxon>
        <taxon>Basidiomycota</taxon>
        <taxon>Agaricomycotina</taxon>
        <taxon>Agaricomycetes</taxon>
        <taxon>Polyporales</taxon>
        <taxon>Fomitopsis</taxon>
    </lineage>
</organism>
<keyword evidence="1" id="KW-0812">Transmembrane</keyword>
<dbReference type="AlphaFoldDB" id="A0A165RC39"/>
<keyword evidence="1" id="KW-0472">Membrane</keyword>
<feature type="transmembrane region" description="Helical" evidence="1">
    <location>
        <begin position="247"/>
        <end position="265"/>
    </location>
</feature>
<evidence type="ECO:0000259" key="2">
    <source>
        <dbReference type="Pfam" id="PF20151"/>
    </source>
</evidence>
<keyword evidence="4" id="KW-1185">Reference proteome</keyword>
<dbReference type="STRING" id="1314783.A0A165RC39"/>
<dbReference type="Pfam" id="PF20151">
    <property type="entry name" value="DUF6533"/>
    <property type="match status" value="1"/>
</dbReference>
<dbReference type="Proteomes" id="UP000076727">
    <property type="component" value="Unassembled WGS sequence"/>
</dbReference>
<feature type="domain" description="DUF6533" evidence="2">
    <location>
        <begin position="23"/>
        <end position="68"/>
    </location>
</feature>
<dbReference type="EMBL" id="KV429050">
    <property type="protein sequence ID" value="KZT70563.1"/>
    <property type="molecule type" value="Genomic_DNA"/>
</dbReference>
<feature type="transmembrane region" description="Helical" evidence="1">
    <location>
        <begin position="20"/>
        <end position="37"/>
    </location>
</feature>
<feature type="transmembrane region" description="Helical" evidence="1">
    <location>
        <begin position="121"/>
        <end position="142"/>
    </location>
</feature>
<protein>
    <recommendedName>
        <fullName evidence="2">DUF6533 domain-containing protein</fullName>
    </recommendedName>
</protein>
<accession>A0A165RC39</accession>
<dbReference type="InterPro" id="IPR045340">
    <property type="entry name" value="DUF6533"/>
</dbReference>
<evidence type="ECO:0000313" key="3">
    <source>
        <dbReference type="EMBL" id="KZT70563.1"/>
    </source>
</evidence>
<feature type="transmembrane region" description="Helical" evidence="1">
    <location>
        <begin position="172"/>
        <end position="196"/>
    </location>
</feature>